<evidence type="ECO:0000256" key="3">
    <source>
        <dbReference type="ARBA" id="ARBA00023054"/>
    </source>
</evidence>
<keyword evidence="7" id="KW-1185">Reference proteome</keyword>
<gene>
    <name evidence="6" type="ORF">NEZAVI_LOCUS10158</name>
</gene>
<organism evidence="6 7">
    <name type="scientific">Nezara viridula</name>
    <name type="common">Southern green stink bug</name>
    <name type="synonym">Cimex viridulus</name>
    <dbReference type="NCBI Taxonomy" id="85310"/>
    <lineage>
        <taxon>Eukaryota</taxon>
        <taxon>Metazoa</taxon>
        <taxon>Ecdysozoa</taxon>
        <taxon>Arthropoda</taxon>
        <taxon>Hexapoda</taxon>
        <taxon>Insecta</taxon>
        <taxon>Pterygota</taxon>
        <taxon>Neoptera</taxon>
        <taxon>Paraneoptera</taxon>
        <taxon>Hemiptera</taxon>
        <taxon>Heteroptera</taxon>
        <taxon>Panheteroptera</taxon>
        <taxon>Pentatomomorpha</taxon>
        <taxon>Pentatomoidea</taxon>
        <taxon>Pentatomidae</taxon>
        <taxon>Pentatominae</taxon>
        <taxon>Nezara</taxon>
    </lineage>
</organism>
<comment type="subcellular location">
    <subcellularLocation>
        <location evidence="1">Nucleus</location>
    </subcellularLocation>
</comment>
<dbReference type="PANTHER" id="PTHR23405">
    <property type="entry name" value="MAINTENANCE OF KILLER 16 MAK16 PROTEIN-RELATED"/>
    <property type="match status" value="1"/>
</dbReference>
<dbReference type="OrthoDB" id="205166at2759"/>
<dbReference type="EMBL" id="OV725081">
    <property type="protein sequence ID" value="CAH1401054.1"/>
    <property type="molecule type" value="Genomic_DNA"/>
</dbReference>
<evidence type="ECO:0000256" key="5">
    <source>
        <dbReference type="SAM" id="Coils"/>
    </source>
</evidence>
<proteinExistence type="inferred from homology"/>
<feature type="coiled-coil region" evidence="5">
    <location>
        <begin position="73"/>
        <end position="161"/>
    </location>
</feature>
<accession>A0A9P0HFD8</accession>
<dbReference type="Pfam" id="PF05615">
    <property type="entry name" value="THOC7"/>
    <property type="match status" value="1"/>
</dbReference>
<dbReference type="GO" id="GO:0000445">
    <property type="term" value="C:THO complex part of transcription export complex"/>
    <property type="evidence" value="ECO:0007669"/>
    <property type="project" value="InterPro"/>
</dbReference>
<dbReference type="InterPro" id="IPR008501">
    <property type="entry name" value="THOC7/Mft1"/>
</dbReference>
<sequence>MDEEEIIRRRLLIDGDGTGDDRRINVLLKKFFKWCNSEDSTIEGKDHLLSQISQCEYAFVKSRLAASMVTSELDNYDNVAKQIQENLSQVQTEIADAKDEFKDAKLIRKNRLEYEALAKIINEQPDRKETNEKLINIKKELQVSEERLEYLEAKLELRRKQFHVLFTSLQQLQAVLDADESVHNEGLEVIDEDDDEISALISRCISESSEDQAEMEQDP</sequence>
<keyword evidence="3 5" id="KW-0175">Coiled coil</keyword>
<comment type="similarity">
    <text evidence="2">Belongs to the THOC7 family.</text>
</comment>
<dbReference type="Proteomes" id="UP001152798">
    <property type="component" value="Chromosome 5"/>
</dbReference>
<evidence type="ECO:0000256" key="4">
    <source>
        <dbReference type="ARBA" id="ARBA00023242"/>
    </source>
</evidence>
<dbReference type="GO" id="GO:0006397">
    <property type="term" value="P:mRNA processing"/>
    <property type="evidence" value="ECO:0007669"/>
    <property type="project" value="InterPro"/>
</dbReference>
<keyword evidence="4" id="KW-0539">Nucleus</keyword>
<dbReference type="GO" id="GO:0006406">
    <property type="term" value="P:mRNA export from nucleus"/>
    <property type="evidence" value="ECO:0007669"/>
    <property type="project" value="TreeGrafter"/>
</dbReference>
<dbReference type="PANTHER" id="PTHR23405:SF5">
    <property type="entry name" value="THO COMPLEX SUBUNIT 7 HOMOLOG"/>
    <property type="match status" value="1"/>
</dbReference>
<name>A0A9P0HFD8_NEZVI</name>
<protein>
    <recommendedName>
        <fullName evidence="8">THO complex subunit 7</fullName>
    </recommendedName>
</protein>
<evidence type="ECO:0000313" key="6">
    <source>
        <dbReference type="EMBL" id="CAH1401054.1"/>
    </source>
</evidence>
<reference evidence="6" key="1">
    <citation type="submission" date="2022-01" db="EMBL/GenBank/DDBJ databases">
        <authorList>
            <person name="King R."/>
        </authorList>
    </citation>
    <scope>NUCLEOTIDE SEQUENCE</scope>
</reference>
<evidence type="ECO:0008006" key="8">
    <source>
        <dbReference type="Google" id="ProtNLM"/>
    </source>
</evidence>
<evidence type="ECO:0000256" key="1">
    <source>
        <dbReference type="ARBA" id="ARBA00004123"/>
    </source>
</evidence>
<evidence type="ECO:0000313" key="7">
    <source>
        <dbReference type="Proteomes" id="UP001152798"/>
    </source>
</evidence>
<evidence type="ECO:0000256" key="2">
    <source>
        <dbReference type="ARBA" id="ARBA00006482"/>
    </source>
</evidence>
<dbReference type="AlphaFoldDB" id="A0A9P0HFD8"/>